<dbReference type="InterPro" id="IPR004000">
    <property type="entry name" value="Actin"/>
</dbReference>
<evidence type="ECO:0000313" key="9">
    <source>
        <dbReference type="WBParaSite" id="SMRG1_21190.1"/>
    </source>
</evidence>
<proteinExistence type="inferred from homology"/>
<evidence type="ECO:0000256" key="7">
    <source>
        <dbReference type="RuleBase" id="RU000487"/>
    </source>
</evidence>
<protein>
    <submittedName>
        <fullName evidence="9 10">Uncharacterized protein</fullName>
    </submittedName>
</protein>
<dbReference type="PRINTS" id="PR00190">
    <property type="entry name" value="ACTIN"/>
</dbReference>
<dbReference type="SUPFAM" id="SSF53067">
    <property type="entry name" value="Actin-like ATPase domain"/>
    <property type="match status" value="2"/>
</dbReference>
<dbReference type="GO" id="GO:0005856">
    <property type="term" value="C:cytoskeleton"/>
    <property type="evidence" value="ECO:0007669"/>
    <property type="project" value="UniProtKB-SubCell"/>
</dbReference>
<organism evidence="8 10">
    <name type="scientific">Schistosoma margrebowiei</name>
    <dbReference type="NCBI Taxonomy" id="48269"/>
    <lineage>
        <taxon>Eukaryota</taxon>
        <taxon>Metazoa</taxon>
        <taxon>Spiralia</taxon>
        <taxon>Lophotrochozoa</taxon>
        <taxon>Platyhelminthes</taxon>
        <taxon>Trematoda</taxon>
        <taxon>Digenea</taxon>
        <taxon>Strigeidida</taxon>
        <taxon>Schistosomatoidea</taxon>
        <taxon>Schistosomatidae</taxon>
        <taxon>Schistosoma</taxon>
    </lineage>
</organism>
<dbReference type="SMART" id="SM00268">
    <property type="entry name" value="ACTIN"/>
    <property type="match status" value="1"/>
</dbReference>
<reference evidence="9 10" key="1">
    <citation type="submission" date="2023-11" db="UniProtKB">
        <authorList>
            <consortium name="WormBaseParasite"/>
        </authorList>
    </citation>
    <scope>IDENTIFICATION</scope>
</reference>
<evidence type="ECO:0000256" key="4">
    <source>
        <dbReference type="ARBA" id="ARBA00022741"/>
    </source>
</evidence>
<comment type="similarity">
    <text evidence="7">Belongs to the actin family.</text>
</comment>
<keyword evidence="5" id="KW-0067">ATP-binding</keyword>
<accession>A0AA84ZAR2</accession>
<evidence type="ECO:0000313" key="8">
    <source>
        <dbReference type="Proteomes" id="UP000050790"/>
    </source>
</evidence>
<comment type="subcellular location">
    <subcellularLocation>
        <location evidence="2">Cytoplasm</location>
        <location evidence="2">Cytoskeleton</location>
    </subcellularLocation>
</comment>
<dbReference type="WBParaSite" id="SMRG1_21190.1">
    <property type="protein sequence ID" value="SMRG1_21190.1"/>
    <property type="gene ID" value="SMRG1_21190"/>
</dbReference>
<dbReference type="Gene3D" id="2.30.36.70">
    <property type="entry name" value="Actin, Chain A, domain 2"/>
    <property type="match status" value="1"/>
</dbReference>
<evidence type="ECO:0000313" key="10">
    <source>
        <dbReference type="WBParaSite" id="SMRG1_21190.2"/>
    </source>
</evidence>
<evidence type="ECO:0000256" key="3">
    <source>
        <dbReference type="ARBA" id="ARBA00022490"/>
    </source>
</evidence>
<dbReference type="WBParaSite" id="SMRG1_21190.2">
    <property type="protein sequence ID" value="SMRG1_21190.2"/>
    <property type="gene ID" value="SMRG1_21190"/>
</dbReference>
<dbReference type="FunFam" id="3.30.420.40:FF:000148">
    <property type="entry name" value="Actin, alpha skeletal muscle"/>
    <property type="match status" value="1"/>
</dbReference>
<keyword evidence="4" id="KW-0547">Nucleotide-binding</keyword>
<sequence>MPEKRNKVNENLALGHCEMQSDAPPEVRQVKLDAFSCHGSNVSLVSRHSKVSSRITLAELKERQLLEMRDLKDRQRKQLLCFERKYGSLRLNESTCSKLSSVSNCDDREKEHVHRFVSPSHDLRIKSQEMSKLLDYQRTKKKEVNLESLSVSLELPKVELSTFDGQPAGRNKQGERIVNYISQIDFPVKYNCEFAGDCPSDKSLSVINSNVSSTVERDAYLDESYNIVPLPRGMSEEDIAVPVIGNESGMCKAGLTGNDAPRAVLASINGRTRHQIVIVGMDEKDSHVGDDARSKRVILTLKYQIEHGVATKWGDMEKIWYHTFYEELRVATERRRVLWREVSLNRKANREMTRIMFEAFNSPGICVAIRTVLSLCTSSRTTGVVLDLSDGVTHTVPIYEGYALPYSVFRLYLAGRVLTDFMMKILTEAGCSPSVYSWNILRRKPPDVLLYSKLLGLVIRGTYREAANAFIFERCRIVAD</sequence>
<keyword evidence="3" id="KW-0963">Cytoplasm</keyword>
<dbReference type="Gene3D" id="3.30.420.40">
    <property type="match status" value="2"/>
</dbReference>
<dbReference type="AlphaFoldDB" id="A0AA84ZAR2"/>
<dbReference type="InterPro" id="IPR043129">
    <property type="entry name" value="ATPase_NBD"/>
</dbReference>
<dbReference type="GO" id="GO:0005524">
    <property type="term" value="F:ATP binding"/>
    <property type="evidence" value="ECO:0007669"/>
    <property type="project" value="UniProtKB-KW"/>
</dbReference>
<name>A0AA84ZAR2_9TREM</name>
<dbReference type="PANTHER" id="PTHR11937">
    <property type="entry name" value="ACTIN"/>
    <property type="match status" value="1"/>
</dbReference>
<evidence type="ECO:0000256" key="1">
    <source>
        <dbReference type="ARBA" id="ARBA00003520"/>
    </source>
</evidence>
<dbReference type="Proteomes" id="UP000050790">
    <property type="component" value="Unassembled WGS sequence"/>
</dbReference>
<evidence type="ECO:0000256" key="2">
    <source>
        <dbReference type="ARBA" id="ARBA00004245"/>
    </source>
</evidence>
<comment type="function">
    <text evidence="1">Actins are highly conserved proteins that are involved in various types of cell motility and are ubiquitously expressed in all eukaryotic cells.</text>
</comment>
<keyword evidence="6" id="KW-0206">Cytoskeleton</keyword>
<dbReference type="Pfam" id="PF00022">
    <property type="entry name" value="Actin"/>
    <property type="match status" value="1"/>
</dbReference>
<evidence type="ECO:0000256" key="5">
    <source>
        <dbReference type="ARBA" id="ARBA00022840"/>
    </source>
</evidence>
<evidence type="ECO:0000256" key="6">
    <source>
        <dbReference type="ARBA" id="ARBA00023212"/>
    </source>
</evidence>